<keyword evidence="1" id="KW-0805">Transcription regulation</keyword>
<feature type="domain" description="HTH marR-type" evidence="4">
    <location>
        <begin position="20"/>
        <end position="165"/>
    </location>
</feature>
<dbReference type="InterPro" id="IPR000835">
    <property type="entry name" value="HTH_MarR-typ"/>
</dbReference>
<dbReference type="SMART" id="SM00347">
    <property type="entry name" value="HTH_MARR"/>
    <property type="match status" value="1"/>
</dbReference>
<dbReference type="InterPro" id="IPR036390">
    <property type="entry name" value="WH_DNA-bd_sf"/>
</dbReference>
<dbReference type="EMBL" id="BAABKE010000001">
    <property type="protein sequence ID" value="GAA5093515.1"/>
    <property type="molecule type" value="Genomic_DNA"/>
</dbReference>
<evidence type="ECO:0000313" key="6">
    <source>
        <dbReference type="Proteomes" id="UP001500631"/>
    </source>
</evidence>
<dbReference type="Gene3D" id="1.10.10.10">
    <property type="entry name" value="Winged helix-like DNA-binding domain superfamily/Winged helix DNA-binding domain"/>
    <property type="match status" value="1"/>
</dbReference>
<protein>
    <submittedName>
        <fullName evidence="5">MarR family transcriptional regulator</fullName>
    </submittedName>
</protein>
<dbReference type="SUPFAM" id="SSF46785">
    <property type="entry name" value="Winged helix' DNA-binding domain"/>
    <property type="match status" value="1"/>
</dbReference>
<comment type="caution">
    <text evidence="5">The sequence shown here is derived from an EMBL/GenBank/DDBJ whole genome shotgun (WGS) entry which is preliminary data.</text>
</comment>
<dbReference type="PANTHER" id="PTHR42756">
    <property type="entry name" value="TRANSCRIPTIONAL REGULATOR, MARR"/>
    <property type="match status" value="1"/>
</dbReference>
<dbReference type="PANTHER" id="PTHR42756:SF1">
    <property type="entry name" value="TRANSCRIPTIONAL REPRESSOR OF EMRAB OPERON"/>
    <property type="match status" value="1"/>
</dbReference>
<dbReference type="PROSITE" id="PS50995">
    <property type="entry name" value="HTH_MARR_2"/>
    <property type="match status" value="1"/>
</dbReference>
<proteinExistence type="predicted"/>
<evidence type="ECO:0000256" key="3">
    <source>
        <dbReference type="ARBA" id="ARBA00023163"/>
    </source>
</evidence>
<dbReference type="PRINTS" id="PR00598">
    <property type="entry name" value="HTHMARR"/>
</dbReference>
<dbReference type="RefSeq" id="WP_077926044.1">
    <property type="nucleotide sequence ID" value="NZ_BAABKE010000001.1"/>
</dbReference>
<organism evidence="5 6">
    <name type="scientific">Wohlfahrtiimonas larvae</name>
    <dbReference type="NCBI Taxonomy" id="1157986"/>
    <lineage>
        <taxon>Bacteria</taxon>
        <taxon>Pseudomonadati</taxon>
        <taxon>Pseudomonadota</taxon>
        <taxon>Gammaproteobacteria</taxon>
        <taxon>Cardiobacteriales</taxon>
        <taxon>Ignatzschineriaceae</taxon>
        <taxon>Wohlfahrtiimonas</taxon>
    </lineage>
</organism>
<keyword evidence="2" id="KW-0238">DNA-binding</keyword>
<accession>A0ABP9MB41</accession>
<evidence type="ECO:0000259" key="4">
    <source>
        <dbReference type="PROSITE" id="PS50995"/>
    </source>
</evidence>
<keyword evidence="6" id="KW-1185">Reference proteome</keyword>
<evidence type="ECO:0000256" key="1">
    <source>
        <dbReference type="ARBA" id="ARBA00023015"/>
    </source>
</evidence>
<name>A0ABP9MB41_9GAMM</name>
<evidence type="ECO:0000256" key="2">
    <source>
        <dbReference type="ARBA" id="ARBA00023125"/>
    </source>
</evidence>
<keyword evidence="3" id="KW-0804">Transcription</keyword>
<sequence>MSFDNDRIAHAIHLWRAQKPDLAVDEMLMIGRLINCSIQAFNHLDALYESYGINRGEFDVLATIRRNGAPYQLSPTQIFSSLMISSGTMTNRLQQLEKKGLINRCNHPEDARSSLVALSDDGLKLINQLIYDHVELEKQMNELISPEVRQAITDGLGEWLEKLSTFSPKSSI</sequence>
<gene>
    <name evidence="5" type="ORF">GCM10023338_00630</name>
</gene>
<dbReference type="Proteomes" id="UP001500631">
    <property type="component" value="Unassembled WGS sequence"/>
</dbReference>
<reference evidence="6" key="1">
    <citation type="journal article" date="2019" name="Int. J. Syst. Evol. Microbiol.">
        <title>The Global Catalogue of Microorganisms (GCM) 10K type strain sequencing project: providing services to taxonomists for standard genome sequencing and annotation.</title>
        <authorList>
            <consortium name="The Broad Institute Genomics Platform"/>
            <consortium name="The Broad Institute Genome Sequencing Center for Infectious Disease"/>
            <person name="Wu L."/>
            <person name="Ma J."/>
        </authorList>
    </citation>
    <scope>NUCLEOTIDE SEQUENCE [LARGE SCALE GENOMIC DNA]</scope>
    <source>
        <strain evidence="6">JCM 18424</strain>
    </source>
</reference>
<dbReference type="InterPro" id="IPR036388">
    <property type="entry name" value="WH-like_DNA-bd_sf"/>
</dbReference>
<evidence type="ECO:0000313" key="5">
    <source>
        <dbReference type="EMBL" id="GAA5093515.1"/>
    </source>
</evidence>
<dbReference type="Pfam" id="PF01047">
    <property type="entry name" value="MarR"/>
    <property type="match status" value="1"/>
</dbReference>